<dbReference type="PANTHER" id="PTHR45979:SF17">
    <property type="entry name" value="POLYMERASE, NUCLEOTIDYL TRANSFERASE DOMAIN-CONTAINING PROTEIN-RELATED"/>
    <property type="match status" value="1"/>
</dbReference>
<dbReference type="Pfam" id="PF22600">
    <property type="entry name" value="MTPAP-like_central"/>
    <property type="match status" value="1"/>
</dbReference>
<dbReference type="Gene3D" id="1.10.1410.10">
    <property type="match status" value="1"/>
</dbReference>
<feature type="domain" description="PAP/OAS1 substrate-binding-related" evidence="2">
    <location>
        <begin position="160"/>
        <end position="347"/>
    </location>
</feature>
<evidence type="ECO:0000313" key="3">
    <source>
        <dbReference type="EMBL" id="PWA71467.1"/>
    </source>
</evidence>
<reference evidence="3 4" key="1">
    <citation type="journal article" date="2018" name="Mol. Plant">
        <title>The genome of Artemisia annua provides insight into the evolution of Asteraceae family and artemisinin biosynthesis.</title>
        <authorList>
            <person name="Shen Q."/>
            <person name="Zhang L."/>
            <person name="Liao Z."/>
            <person name="Wang S."/>
            <person name="Yan T."/>
            <person name="Shi P."/>
            <person name="Liu M."/>
            <person name="Fu X."/>
            <person name="Pan Q."/>
            <person name="Wang Y."/>
            <person name="Lv Z."/>
            <person name="Lu X."/>
            <person name="Zhang F."/>
            <person name="Jiang W."/>
            <person name="Ma Y."/>
            <person name="Chen M."/>
            <person name="Hao X."/>
            <person name="Li L."/>
            <person name="Tang Y."/>
            <person name="Lv G."/>
            <person name="Zhou Y."/>
            <person name="Sun X."/>
            <person name="Brodelius P.E."/>
            <person name="Rose J.K.C."/>
            <person name="Tang K."/>
        </authorList>
    </citation>
    <scope>NUCLEOTIDE SEQUENCE [LARGE SCALE GENOMIC DNA]</scope>
    <source>
        <strain evidence="4">cv. Huhao1</strain>
        <tissue evidence="3">Leaf</tissue>
    </source>
</reference>
<dbReference type="InterPro" id="IPR058921">
    <property type="entry name" value="PAP/OAS1-rel"/>
</dbReference>
<dbReference type="InterPro" id="IPR043519">
    <property type="entry name" value="NT_sf"/>
</dbReference>
<dbReference type="EMBL" id="PKPP01003079">
    <property type="protein sequence ID" value="PWA71467.1"/>
    <property type="molecule type" value="Genomic_DNA"/>
</dbReference>
<keyword evidence="4" id="KW-1185">Reference proteome</keyword>
<dbReference type="InterPro" id="IPR058920">
    <property type="entry name" value="PAP-OAS1-bd-rel"/>
</dbReference>
<accession>A0A2U1NDB1</accession>
<feature type="domain" description="Poly(A) RNA polymerase mitochondrial-like central palm" evidence="1">
    <location>
        <begin position="29"/>
        <end position="147"/>
    </location>
</feature>
<sequence length="499" mass="57101">MGDFLLPYMTENGSLETGSERWQEAERVTKQIMREFRPTTMAERKRLEVIDFIEELLRRNLGINVLAYGSVPLKTYLPDGDIDLTVSGLVNDNTINDIASLLESEKKNSSESFVINDVKFVDAKVKLVKCIVDSIVVDISFNQIGALCKLCFLEQIDRVVGENHLFKESIILVKAWCYYESRTLGAHAGLISTYGLEILVLYIFNVFRRLLNGPLSVLYTFLKYFSEFDWDNDCISIVGPVRKSYLPRIVAERPPNSHDLMLQGDFLRYCFDVVYVPKSGGSGFPVKHFNIIDPLKNDNNLGRSVSEASYNRIRSAFGYGAKDLCRILMGQQDNLDDELRHFFSNTLTLQTVGQRHSLLGSTTSEEPLDLTGNWNDHLASLNYARRRCVHTPAPLSLPTTIRNEFHHFQNQMLRTRPPFGLEAPNPYGALRRLPQPHAQRVVPKPFSHRSRLQNPNLFSLAERVYVPILPFPSRRRNNNYRFRGQSSSYHLKDNDDDAI</sequence>
<dbReference type="SUPFAM" id="SSF81631">
    <property type="entry name" value="PAP/OAS1 substrate-binding domain"/>
    <property type="match status" value="1"/>
</dbReference>
<evidence type="ECO:0000313" key="4">
    <source>
        <dbReference type="Proteomes" id="UP000245207"/>
    </source>
</evidence>
<dbReference type="CDD" id="cd05402">
    <property type="entry name" value="NT_PAP_TUTase"/>
    <property type="match status" value="1"/>
</dbReference>
<gene>
    <name evidence="3" type="ORF">CTI12_AA282540</name>
</gene>
<dbReference type="Pfam" id="PF26180">
    <property type="entry name" value="PAP-OAS1"/>
    <property type="match status" value="1"/>
</dbReference>
<dbReference type="STRING" id="35608.A0A2U1NDB1"/>
<dbReference type="GO" id="GO:0016740">
    <property type="term" value="F:transferase activity"/>
    <property type="evidence" value="ECO:0007669"/>
    <property type="project" value="UniProtKB-KW"/>
</dbReference>
<evidence type="ECO:0000259" key="1">
    <source>
        <dbReference type="Pfam" id="PF22600"/>
    </source>
</evidence>
<dbReference type="OrthoDB" id="273917at2759"/>
<dbReference type="PANTHER" id="PTHR45979">
    <property type="entry name" value="PAP/OAS1 SUBSTRATE-BINDING DOMAIN SUPERFAMILY"/>
    <property type="match status" value="1"/>
</dbReference>
<dbReference type="Gene3D" id="3.30.460.10">
    <property type="entry name" value="Beta Polymerase, domain 2"/>
    <property type="match status" value="1"/>
</dbReference>
<protein>
    <submittedName>
        <fullName evidence="3">Polymerase, nucleotidyl transferase domain-containing protein</fullName>
    </submittedName>
</protein>
<dbReference type="Proteomes" id="UP000245207">
    <property type="component" value="Unassembled WGS sequence"/>
</dbReference>
<proteinExistence type="predicted"/>
<evidence type="ECO:0000259" key="2">
    <source>
        <dbReference type="Pfam" id="PF26180"/>
    </source>
</evidence>
<dbReference type="InterPro" id="IPR054708">
    <property type="entry name" value="MTPAP-like_central"/>
</dbReference>
<organism evidence="3 4">
    <name type="scientific">Artemisia annua</name>
    <name type="common">Sweet wormwood</name>
    <dbReference type="NCBI Taxonomy" id="35608"/>
    <lineage>
        <taxon>Eukaryota</taxon>
        <taxon>Viridiplantae</taxon>
        <taxon>Streptophyta</taxon>
        <taxon>Embryophyta</taxon>
        <taxon>Tracheophyta</taxon>
        <taxon>Spermatophyta</taxon>
        <taxon>Magnoliopsida</taxon>
        <taxon>eudicotyledons</taxon>
        <taxon>Gunneridae</taxon>
        <taxon>Pentapetalae</taxon>
        <taxon>asterids</taxon>
        <taxon>campanulids</taxon>
        <taxon>Asterales</taxon>
        <taxon>Asteraceae</taxon>
        <taxon>Asteroideae</taxon>
        <taxon>Anthemideae</taxon>
        <taxon>Artemisiinae</taxon>
        <taxon>Artemisia</taxon>
    </lineage>
</organism>
<dbReference type="AlphaFoldDB" id="A0A2U1NDB1"/>
<comment type="caution">
    <text evidence="3">The sequence shown here is derived from an EMBL/GenBank/DDBJ whole genome shotgun (WGS) entry which is preliminary data.</text>
</comment>
<keyword evidence="3" id="KW-0808">Transferase</keyword>
<dbReference type="SUPFAM" id="SSF81301">
    <property type="entry name" value="Nucleotidyltransferase"/>
    <property type="match status" value="1"/>
</dbReference>
<name>A0A2U1NDB1_ARTAN</name>